<evidence type="ECO:0000313" key="3">
    <source>
        <dbReference type="Proteomes" id="UP000428333"/>
    </source>
</evidence>
<evidence type="ECO:0000256" key="1">
    <source>
        <dbReference type="SAM" id="MobiDB-lite"/>
    </source>
</evidence>
<name>A0A6A4KTA0_9ERIC</name>
<comment type="caution">
    <text evidence="2">The sequence shown here is derived from an EMBL/GenBank/DDBJ whole genome shotgun (WGS) entry which is preliminary data.</text>
</comment>
<feature type="compositionally biased region" description="Basic and acidic residues" evidence="1">
    <location>
        <begin position="24"/>
        <end position="42"/>
    </location>
</feature>
<accession>A0A6A4KTA0</accession>
<feature type="non-terminal residue" evidence="2">
    <location>
        <position position="1"/>
    </location>
</feature>
<dbReference type="AlphaFoldDB" id="A0A6A4KTA0"/>
<evidence type="ECO:0000313" key="2">
    <source>
        <dbReference type="EMBL" id="KAE9450803.1"/>
    </source>
</evidence>
<protein>
    <submittedName>
        <fullName evidence="2">Uncharacterized protein</fullName>
    </submittedName>
</protein>
<proteinExistence type="predicted"/>
<reference evidence="2 3" key="1">
    <citation type="journal article" date="2019" name="Genome Biol. Evol.">
        <title>The Rhododendron genome and chromosomal organization provide insight into shared whole-genome duplications across the heath family (Ericaceae).</title>
        <authorList>
            <person name="Soza V.L."/>
            <person name="Lindsley D."/>
            <person name="Waalkes A."/>
            <person name="Ramage E."/>
            <person name="Patwardhan R.P."/>
            <person name="Burton J.N."/>
            <person name="Adey A."/>
            <person name="Kumar A."/>
            <person name="Qiu R."/>
            <person name="Shendure J."/>
            <person name="Hall B."/>
        </authorList>
    </citation>
    <scope>NUCLEOTIDE SEQUENCE [LARGE SCALE GENOMIC DNA]</scope>
    <source>
        <strain evidence="2">RSF 1966-606</strain>
    </source>
</reference>
<sequence>MVVPLDQVPGLSQCQARQSPNRLNRRDPHIARHLLDHHVEPHRSRRRRARPGGTQQASRCRTGLGWRSSPRFTTFSGSSMAAIGQRKVAGSSSVEWKPSPVLAVATIVDDSQVAAARAVTGVVLGEGEKLALLDVVGLGVGHCRGQGPDHVKAEAN</sequence>
<gene>
    <name evidence="2" type="ORF">C3L33_17297</name>
</gene>
<dbReference type="Proteomes" id="UP000428333">
    <property type="component" value="Linkage Group LG10"/>
</dbReference>
<keyword evidence="3" id="KW-1185">Reference proteome</keyword>
<organism evidence="2 3">
    <name type="scientific">Rhododendron williamsianum</name>
    <dbReference type="NCBI Taxonomy" id="262921"/>
    <lineage>
        <taxon>Eukaryota</taxon>
        <taxon>Viridiplantae</taxon>
        <taxon>Streptophyta</taxon>
        <taxon>Embryophyta</taxon>
        <taxon>Tracheophyta</taxon>
        <taxon>Spermatophyta</taxon>
        <taxon>Magnoliopsida</taxon>
        <taxon>eudicotyledons</taxon>
        <taxon>Gunneridae</taxon>
        <taxon>Pentapetalae</taxon>
        <taxon>asterids</taxon>
        <taxon>Ericales</taxon>
        <taxon>Ericaceae</taxon>
        <taxon>Ericoideae</taxon>
        <taxon>Rhodoreae</taxon>
        <taxon>Rhododendron</taxon>
    </lineage>
</organism>
<dbReference type="EMBL" id="QEFC01002751">
    <property type="protein sequence ID" value="KAE9450803.1"/>
    <property type="molecule type" value="Genomic_DNA"/>
</dbReference>
<feature type="region of interest" description="Disordered" evidence="1">
    <location>
        <begin position="1"/>
        <end position="63"/>
    </location>
</feature>
<feature type="compositionally biased region" description="Polar residues" evidence="1">
    <location>
        <begin position="10"/>
        <end position="22"/>
    </location>
</feature>